<dbReference type="SUPFAM" id="SSF57903">
    <property type="entry name" value="FYVE/PHD zinc finger"/>
    <property type="match status" value="1"/>
</dbReference>
<protein>
    <submittedName>
        <fullName evidence="7">Uncharacterized protein</fullName>
    </submittedName>
</protein>
<evidence type="ECO:0000256" key="1">
    <source>
        <dbReference type="ARBA" id="ARBA00022723"/>
    </source>
</evidence>
<dbReference type="PROSITE" id="PS50089">
    <property type="entry name" value="ZF_RING_2"/>
    <property type="match status" value="1"/>
</dbReference>
<dbReference type="OMA" id="NNRDEFP"/>
<dbReference type="AlphaFoldDB" id="A0A9Q0ME46"/>
<reference evidence="7" key="1">
    <citation type="submission" date="2022-12" db="EMBL/GenBank/DDBJ databases">
        <title>Genome assemblies of Blomia tropicalis.</title>
        <authorList>
            <person name="Cui Y."/>
        </authorList>
    </citation>
    <scope>NUCLEOTIDE SEQUENCE</scope>
    <source>
        <tissue evidence="7">Adult mites</tissue>
    </source>
</reference>
<dbReference type="InterPro" id="IPR011011">
    <property type="entry name" value="Znf_FYVE_PHD"/>
</dbReference>
<dbReference type="GO" id="GO:0005634">
    <property type="term" value="C:nucleus"/>
    <property type="evidence" value="ECO:0007669"/>
    <property type="project" value="TreeGrafter"/>
</dbReference>
<dbReference type="InterPro" id="IPR051188">
    <property type="entry name" value="PHD-type_Zinc_Finger"/>
</dbReference>
<dbReference type="Pfam" id="PF26054">
    <property type="entry name" value="PHD_G2E3"/>
    <property type="match status" value="1"/>
</dbReference>
<keyword evidence="2 4" id="KW-0863">Zinc-finger</keyword>
<organism evidence="7 8">
    <name type="scientific">Blomia tropicalis</name>
    <name type="common">Mite</name>
    <dbReference type="NCBI Taxonomy" id="40697"/>
    <lineage>
        <taxon>Eukaryota</taxon>
        <taxon>Metazoa</taxon>
        <taxon>Ecdysozoa</taxon>
        <taxon>Arthropoda</taxon>
        <taxon>Chelicerata</taxon>
        <taxon>Arachnida</taxon>
        <taxon>Acari</taxon>
        <taxon>Acariformes</taxon>
        <taxon>Sarcoptiformes</taxon>
        <taxon>Astigmata</taxon>
        <taxon>Glycyphagoidea</taxon>
        <taxon>Echimyopodidae</taxon>
        <taxon>Blomia</taxon>
    </lineage>
</organism>
<dbReference type="InterPro" id="IPR034732">
    <property type="entry name" value="EPHD"/>
</dbReference>
<evidence type="ECO:0000313" key="7">
    <source>
        <dbReference type="EMBL" id="KAJ6222807.1"/>
    </source>
</evidence>
<evidence type="ECO:0000313" key="8">
    <source>
        <dbReference type="Proteomes" id="UP001142055"/>
    </source>
</evidence>
<keyword evidence="1" id="KW-0479">Metal-binding</keyword>
<dbReference type="PROSITE" id="PS51805">
    <property type="entry name" value="EPHD"/>
    <property type="match status" value="1"/>
</dbReference>
<keyword evidence="8" id="KW-1185">Reference proteome</keyword>
<dbReference type="InterPro" id="IPR001965">
    <property type="entry name" value="Znf_PHD"/>
</dbReference>
<dbReference type="Proteomes" id="UP001142055">
    <property type="component" value="Chromosome 1"/>
</dbReference>
<dbReference type="InterPro" id="IPR013083">
    <property type="entry name" value="Znf_RING/FYVE/PHD"/>
</dbReference>
<feature type="domain" description="PHD-type" evidence="6">
    <location>
        <begin position="83"/>
        <end position="201"/>
    </location>
</feature>
<evidence type="ECO:0000256" key="4">
    <source>
        <dbReference type="PROSITE-ProRule" id="PRU00175"/>
    </source>
</evidence>
<gene>
    <name evidence="7" type="ORF">RDWZM_001352</name>
</gene>
<dbReference type="GO" id="GO:0008270">
    <property type="term" value="F:zinc ion binding"/>
    <property type="evidence" value="ECO:0007669"/>
    <property type="project" value="UniProtKB-KW"/>
</dbReference>
<name>A0A9Q0ME46_BLOTA</name>
<sequence length="356" mass="40662">MANRRVRHLDDDVSPQTRTLRSGRVIKTKVKSTSYRLRSLRASNYAEENFEQLEFSRQLEPVIEHVTIAKSPKVRKPKIILPPDECCFCQFNSKEVYELGELTKCQDVAAHFYCLLFAPGLTQNGQPHEGIEGFLLDDIRKELKRGKLLKCSYCSKRGAVVGCTVPECKINYHLPCGIDNGAFNQFHDKNHSFPSFCKKHRPKLPFKTFKGQVLCTICQEHIKSNTDQIKLLYLKCCQTYFHRDCLVKLSFHQGEFHLKCPNCKNETEFVQTLKNGGIFVPCRHATWEMASEPISDYDVMFQCNANVCKCGNGRTHNGDNEWELFACDRCGSNAIHVECAGLNDASEWVCEICSNV</sequence>
<feature type="domain" description="RING-type" evidence="5">
    <location>
        <begin position="215"/>
        <end position="264"/>
    </location>
</feature>
<evidence type="ECO:0000259" key="6">
    <source>
        <dbReference type="PROSITE" id="PS51805"/>
    </source>
</evidence>
<evidence type="ECO:0000259" key="5">
    <source>
        <dbReference type="PROSITE" id="PS50089"/>
    </source>
</evidence>
<evidence type="ECO:0000256" key="3">
    <source>
        <dbReference type="ARBA" id="ARBA00022833"/>
    </source>
</evidence>
<evidence type="ECO:0000256" key="2">
    <source>
        <dbReference type="ARBA" id="ARBA00022771"/>
    </source>
</evidence>
<dbReference type="PANTHER" id="PTHR12420:SF42">
    <property type="entry name" value="G2_M PHASE-SPECIFIC E3 UBIQUITIN-PROTEIN LIGASE"/>
    <property type="match status" value="1"/>
</dbReference>
<dbReference type="PANTHER" id="PTHR12420">
    <property type="entry name" value="PHD FINGER PROTEIN"/>
    <property type="match status" value="1"/>
</dbReference>
<keyword evidence="3" id="KW-0862">Zinc</keyword>
<dbReference type="EMBL" id="JAPWDV010000001">
    <property type="protein sequence ID" value="KAJ6222807.1"/>
    <property type="molecule type" value="Genomic_DNA"/>
</dbReference>
<dbReference type="InterPro" id="IPR001841">
    <property type="entry name" value="Znf_RING"/>
</dbReference>
<dbReference type="Pfam" id="PF13771">
    <property type="entry name" value="zf-HC5HC2H"/>
    <property type="match status" value="1"/>
</dbReference>
<dbReference type="Gene3D" id="3.30.40.10">
    <property type="entry name" value="Zinc/RING finger domain, C3HC4 (zinc finger)"/>
    <property type="match status" value="3"/>
</dbReference>
<dbReference type="InterPro" id="IPR059102">
    <property type="entry name" value="PHD_PHF7/G2E3-like"/>
</dbReference>
<comment type="caution">
    <text evidence="7">The sequence shown here is derived from an EMBL/GenBank/DDBJ whole genome shotgun (WGS) entry which is preliminary data.</text>
</comment>
<proteinExistence type="predicted"/>
<dbReference type="SMART" id="SM00249">
    <property type="entry name" value="PHD"/>
    <property type="match status" value="3"/>
</dbReference>
<accession>A0A9Q0ME46</accession>
<dbReference type="SUPFAM" id="SSF57850">
    <property type="entry name" value="RING/U-box"/>
    <property type="match status" value="1"/>
</dbReference>